<gene>
    <name evidence="1" type="ORF">OSB1V03_LOCUS14205</name>
</gene>
<keyword evidence="2" id="KW-1185">Reference proteome</keyword>
<reference evidence="1" key="1">
    <citation type="submission" date="2020-11" db="EMBL/GenBank/DDBJ databases">
        <authorList>
            <person name="Tran Van P."/>
        </authorList>
    </citation>
    <scope>NUCLEOTIDE SEQUENCE</scope>
</reference>
<evidence type="ECO:0000313" key="2">
    <source>
        <dbReference type="Proteomes" id="UP000759131"/>
    </source>
</evidence>
<dbReference type="AlphaFoldDB" id="A0A7R9Q6B5"/>
<dbReference type="EMBL" id="OC868005">
    <property type="protein sequence ID" value="CAD7633809.1"/>
    <property type="molecule type" value="Genomic_DNA"/>
</dbReference>
<dbReference type="Proteomes" id="UP000759131">
    <property type="component" value="Unassembled WGS sequence"/>
</dbReference>
<proteinExistence type="predicted"/>
<protein>
    <submittedName>
        <fullName evidence="1">Uncharacterized protein</fullName>
    </submittedName>
</protein>
<name>A0A7R9Q6B5_9ACAR</name>
<sequence>MIINSDDIITNTDVQPNHINNNNYNNNRTSSTADTKISLKQTQNRQRILAALKKTERRHTLDIDEIMANLKHPSVAVEKRATQASPDSLYSSLESLINRKQSKTDYHQKYDGLNKEELIQLIESQQLTILGLNEQINDLEHYIDNLLI</sequence>
<dbReference type="Gene3D" id="1.20.5.2440">
    <property type="match status" value="1"/>
</dbReference>
<evidence type="ECO:0000313" key="1">
    <source>
        <dbReference type="EMBL" id="CAD7633809.1"/>
    </source>
</evidence>
<accession>A0A7R9Q6B5</accession>
<dbReference type="EMBL" id="CAJPIZ010013430">
    <property type="protein sequence ID" value="CAG2114239.1"/>
    <property type="molecule type" value="Genomic_DNA"/>
</dbReference>
<organism evidence="1">
    <name type="scientific">Medioppia subpectinata</name>
    <dbReference type="NCBI Taxonomy" id="1979941"/>
    <lineage>
        <taxon>Eukaryota</taxon>
        <taxon>Metazoa</taxon>
        <taxon>Ecdysozoa</taxon>
        <taxon>Arthropoda</taxon>
        <taxon>Chelicerata</taxon>
        <taxon>Arachnida</taxon>
        <taxon>Acari</taxon>
        <taxon>Acariformes</taxon>
        <taxon>Sarcoptiformes</taxon>
        <taxon>Oribatida</taxon>
        <taxon>Brachypylina</taxon>
        <taxon>Oppioidea</taxon>
        <taxon>Oppiidae</taxon>
        <taxon>Medioppia</taxon>
    </lineage>
</organism>